<protein>
    <submittedName>
        <fullName evidence="4">KH domain-containing protein</fullName>
    </submittedName>
</protein>
<evidence type="ECO:0000313" key="5">
    <source>
        <dbReference type="Proteomes" id="UP000727857"/>
    </source>
</evidence>
<dbReference type="Proteomes" id="UP000727857">
    <property type="component" value="Unassembled WGS sequence"/>
</dbReference>
<comment type="caution">
    <text evidence="4">The sequence shown here is derived from an EMBL/GenBank/DDBJ whole genome shotgun (WGS) entry which is preliminary data.</text>
</comment>
<dbReference type="SUPFAM" id="SSF54814">
    <property type="entry name" value="Prokaryotic type KH domain (KH-domain type II)"/>
    <property type="match status" value="1"/>
</dbReference>
<name>A0A940DH84_9FIRM</name>
<dbReference type="Gene3D" id="3.30.300.20">
    <property type="match status" value="1"/>
</dbReference>
<proteinExistence type="predicted"/>
<dbReference type="EMBL" id="JADINF010000089">
    <property type="protein sequence ID" value="MBO8424087.1"/>
    <property type="molecule type" value="Genomic_DNA"/>
</dbReference>
<evidence type="ECO:0000256" key="2">
    <source>
        <dbReference type="ARBA" id="ARBA00022884"/>
    </source>
</evidence>
<reference evidence="4" key="2">
    <citation type="journal article" date="2021" name="PeerJ">
        <title>Extensive microbial diversity within the chicken gut microbiome revealed by metagenomics and culture.</title>
        <authorList>
            <person name="Gilroy R."/>
            <person name="Ravi A."/>
            <person name="Getino M."/>
            <person name="Pursley I."/>
            <person name="Horton D.L."/>
            <person name="Alikhan N.F."/>
            <person name="Baker D."/>
            <person name="Gharbi K."/>
            <person name="Hall N."/>
            <person name="Watson M."/>
            <person name="Adriaenssens E.M."/>
            <person name="Foster-Nyarko E."/>
            <person name="Jarju S."/>
            <person name="Secka A."/>
            <person name="Antonio M."/>
            <person name="Oren A."/>
            <person name="Chaudhuri R.R."/>
            <person name="La Ragione R."/>
            <person name="Hildebrand F."/>
            <person name="Pallen M.J."/>
        </authorList>
    </citation>
    <scope>NUCLEOTIDE SEQUENCE</scope>
    <source>
        <strain evidence="4">517</strain>
    </source>
</reference>
<dbReference type="PROSITE" id="PS50084">
    <property type="entry name" value="KH_TYPE_1"/>
    <property type="match status" value="1"/>
</dbReference>
<keyword evidence="2 3" id="KW-0694">RNA-binding</keyword>
<dbReference type="GO" id="GO:0003723">
    <property type="term" value="F:RNA binding"/>
    <property type="evidence" value="ECO:0007669"/>
    <property type="project" value="UniProtKB-UniRule"/>
</dbReference>
<sequence>MRDFVDFLVRQVVEEGSYEIVVFEDDNNVEIKVLVDKDKVARLIGKSGRLAKAIRTIVKAAAQGYDKRYDVYIEER</sequence>
<accession>A0A940DH84</accession>
<dbReference type="PANTHER" id="PTHR34654:SF1">
    <property type="entry name" value="RNA-BINDING PROTEIN KHPA"/>
    <property type="match status" value="1"/>
</dbReference>
<keyword evidence="1" id="KW-0963">Cytoplasm</keyword>
<evidence type="ECO:0000256" key="3">
    <source>
        <dbReference type="PROSITE-ProRule" id="PRU00117"/>
    </source>
</evidence>
<gene>
    <name evidence="4" type="ORF">IAB16_03635</name>
</gene>
<dbReference type="AlphaFoldDB" id="A0A940DH84"/>
<dbReference type="PANTHER" id="PTHR34654">
    <property type="entry name" value="UPF0109 PROTEIN SCO5592"/>
    <property type="match status" value="1"/>
</dbReference>
<dbReference type="InterPro" id="IPR020627">
    <property type="entry name" value="KhpA"/>
</dbReference>
<organism evidence="4 5">
    <name type="scientific">Candidatus Stercoripulliclostridium pullicola</name>
    <dbReference type="NCBI Taxonomy" id="2840953"/>
    <lineage>
        <taxon>Bacteria</taxon>
        <taxon>Bacillati</taxon>
        <taxon>Bacillota</taxon>
        <taxon>Clostridia</taxon>
        <taxon>Eubacteriales</taxon>
        <taxon>Candidatus Stercoripulliclostridium</taxon>
    </lineage>
</organism>
<evidence type="ECO:0000256" key="1">
    <source>
        <dbReference type="ARBA" id="ARBA00022490"/>
    </source>
</evidence>
<dbReference type="InterPro" id="IPR009019">
    <property type="entry name" value="KH_sf_prok-type"/>
</dbReference>
<dbReference type="InterPro" id="IPR015946">
    <property type="entry name" value="KH_dom-like_a/b"/>
</dbReference>
<reference evidence="4" key="1">
    <citation type="submission" date="2020-10" db="EMBL/GenBank/DDBJ databases">
        <authorList>
            <person name="Gilroy R."/>
        </authorList>
    </citation>
    <scope>NUCLEOTIDE SEQUENCE</scope>
    <source>
        <strain evidence="4">517</strain>
    </source>
</reference>
<evidence type="ECO:0000313" key="4">
    <source>
        <dbReference type="EMBL" id="MBO8424087.1"/>
    </source>
</evidence>
<dbReference type="Pfam" id="PF13083">
    <property type="entry name" value="KH_KhpA-B"/>
    <property type="match status" value="1"/>
</dbReference>